<keyword evidence="4" id="KW-0805">Transcription regulation</keyword>
<evidence type="ECO:0000256" key="3">
    <source>
        <dbReference type="ARBA" id="ARBA00022833"/>
    </source>
</evidence>
<dbReference type="PANTHER" id="PTHR46481">
    <property type="entry name" value="ZINC FINGER BED DOMAIN-CONTAINING PROTEIN 4"/>
    <property type="match status" value="1"/>
</dbReference>
<evidence type="ECO:0000256" key="1">
    <source>
        <dbReference type="ARBA" id="ARBA00022723"/>
    </source>
</evidence>
<dbReference type="OrthoDB" id="2407626at2759"/>
<keyword evidence="2" id="KW-0863">Zinc-finger</keyword>
<dbReference type="EMBL" id="CAGKOT010000003">
    <property type="protein sequence ID" value="CAB5319153.1"/>
    <property type="molecule type" value="Genomic_DNA"/>
</dbReference>
<keyword evidence="3" id="KW-0862">Zinc</keyword>
<dbReference type="GO" id="GO:0008270">
    <property type="term" value="F:zinc ion binding"/>
    <property type="evidence" value="ECO:0007669"/>
    <property type="project" value="UniProtKB-KW"/>
</dbReference>
<proteinExistence type="predicted"/>
<evidence type="ECO:0000259" key="6">
    <source>
        <dbReference type="Pfam" id="PF02892"/>
    </source>
</evidence>
<evidence type="ECO:0000256" key="2">
    <source>
        <dbReference type="ARBA" id="ARBA00022771"/>
    </source>
</evidence>
<organism evidence="7 8">
    <name type="scientific">Rhizophagus irregularis</name>
    <dbReference type="NCBI Taxonomy" id="588596"/>
    <lineage>
        <taxon>Eukaryota</taxon>
        <taxon>Fungi</taxon>
        <taxon>Fungi incertae sedis</taxon>
        <taxon>Mucoromycota</taxon>
        <taxon>Glomeromycotina</taxon>
        <taxon>Glomeromycetes</taxon>
        <taxon>Glomerales</taxon>
        <taxon>Glomeraceae</taxon>
        <taxon>Rhizophagus</taxon>
    </lineage>
</organism>
<comment type="caution">
    <text evidence="7">The sequence shown here is derived from an EMBL/GenBank/DDBJ whole genome shotgun (WGS) entry which is preliminary data.</text>
</comment>
<dbReference type="AlphaFoldDB" id="A0A916DY41"/>
<accession>A0A916DY41</accession>
<dbReference type="GO" id="GO:0003677">
    <property type="term" value="F:DNA binding"/>
    <property type="evidence" value="ECO:0007669"/>
    <property type="project" value="InterPro"/>
</dbReference>
<name>A0A916DY41_9GLOM</name>
<evidence type="ECO:0000313" key="7">
    <source>
        <dbReference type="EMBL" id="CAB5319153.1"/>
    </source>
</evidence>
<protein>
    <recommendedName>
        <fullName evidence="6">BED-type domain-containing protein</fullName>
    </recommendedName>
</protein>
<keyword evidence="5" id="KW-0804">Transcription</keyword>
<keyword evidence="1" id="KW-0479">Metal-binding</keyword>
<reference evidence="7" key="1">
    <citation type="submission" date="2020-05" db="EMBL/GenBank/DDBJ databases">
        <authorList>
            <person name="Rincon C."/>
            <person name="Sanders R I."/>
            <person name="Robbins C."/>
            <person name="Chaturvedi A."/>
        </authorList>
    </citation>
    <scope>NUCLEOTIDE SEQUENCE</scope>
    <source>
        <strain evidence="7">CHB12</strain>
    </source>
</reference>
<dbReference type="InterPro" id="IPR052035">
    <property type="entry name" value="ZnF_BED_domain_contain"/>
</dbReference>
<sequence>MSIQNKKAKYDAHQTKAATNRVDSTIIDEQELYIEDHYLRGLDKQPYHYFIDDIDDIDDNEVASRNAIKINLTNKKRKRVAKEPTSFVWKYFKKGENSSSATCHVIKEDGIECGHYYNDGLTTSNFIHHLATKHKIYKSGSAEEATHLKEVRSQPDIRTAIKKRKSKSEAEYKQIRQNVTKFIIDNNQPFYILQIMIGEAFKWSQEQLLELLKVDCIAASITTDFWTSKARHGYIGITCSWISHDWTLRESLLALQRVKYPHTGEVIKELLDKIFSD</sequence>
<dbReference type="InterPro" id="IPR003656">
    <property type="entry name" value="Znf_BED"/>
</dbReference>
<dbReference type="Pfam" id="PF02892">
    <property type="entry name" value="zf-BED"/>
    <property type="match status" value="1"/>
</dbReference>
<feature type="domain" description="BED-type" evidence="6">
    <location>
        <begin position="88"/>
        <end position="135"/>
    </location>
</feature>
<evidence type="ECO:0000256" key="5">
    <source>
        <dbReference type="ARBA" id="ARBA00023163"/>
    </source>
</evidence>
<evidence type="ECO:0000256" key="4">
    <source>
        <dbReference type="ARBA" id="ARBA00023015"/>
    </source>
</evidence>
<dbReference type="Proteomes" id="UP000684084">
    <property type="component" value="Unassembled WGS sequence"/>
</dbReference>
<gene>
    <name evidence="7" type="ORF">CHRIB12_LOCUS2064</name>
</gene>
<evidence type="ECO:0000313" key="8">
    <source>
        <dbReference type="Proteomes" id="UP000684084"/>
    </source>
</evidence>
<dbReference type="PANTHER" id="PTHR46481:SF7">
    <property type="entry name" value="ZINC FINGER BED DOMAIN-CONTAINING PROTEIN RICESLEEPER 2-LIKE"/>
    <property type="match status" value="1"/>
</dbReference>